<evidence type="ECO:0000313" key="2">
    <source>
        <dbReference type="Proteomes" id="UP000533598"/>
    </source>
</evidence>
<organism evidence="1 2">
    <name type="scientific">Crossiella cryophila</name>
    <dbReference type="NCBI Taxonomy" id="43355"/>
    <lineage>
        <taxon>Bacteria</taxon>
        <taxon>Bacillati</taxon>
        <taxon>Actinomycetota</taxon>
        <taxon>Actinomycetes</taxon>
        <taxon>Pseudonocardiales</taxon>
        <taxon>Pseudonocardiaceae</taxon>
        <taxon>Crossiella</taxon>
    </lineage>
</organism>
<proteinExistence type="predicted"/>
<reference evidence="1 2" key="1">
    <citation type="submission" date="2020-08" db="EMBL/GenBank/DDBJ databases">
        <title>Sequencing the genomes of 1000 actinobacteria strains.</title>
        <authorList>
            <person name="Klenk H.-P."/>
        </authorList>
    </citation>
    <scope>NUCLEOTIDE SEQUENCE [LARGE SCALE GENOMIC DNA]</scope>
    <source>
        <strain evidence="1 2">DSM 44230</strain>
    </source>
</reference>
<name>A0A7W7CJ96_9PSEU</name>
<dbReference type="AlphaFoldDB" id="A0A7W7CJ96"/>
<evidence type="ECO:0000313" key="1">
    <source>
        <dbReference type="EMBL" id="MBB4680793.1"/>
    </source>
</evidence>
<protein>
    <submittedName>
        <fullName evidence="1">Uncharacterized protein</fullName>
    </submittedName>
</protein>
<dbReference type="Proteomes" id="UP000533598">
    <property type="component" value="Unassembled WGS sequence"/>
</dbReference>
<dbReference type="EMBL" id="JACHMH010000001">
    <property type="protein sequence ID" value="MBB4680793.1"/>
    <property type="molecule type" value="Genomic_DNA"/>
</dbReference>
<comment type="caution">
    <text evidence="1">The sequence shown here is derived from an EMBL/GenBank/DDBJ whole genome shotgun (WGS) entry which is preliminary data.</text>
</comment>
<gene>
    <name evidence="1" type="ORF">HNR67_006911</name>
</gene>
<accession>A0A7W7CJ96</accession>
<dbReference type="RefSeq" id="WP_185006853.1">
    <property type="nucleotide sequence ID" value="NZ_BAAAUI010000062.1"/>
</dbReference>
<sequence length="139" mass="14911">MAETGAIAVHEFDLLHYPCEYPGPRFEDSRYDAIKGAPPAGCVVESFAGLFGLRCRRVGPTLLDAVAGVCAEVRSEHGFLLTDLGVEKLWEFMGDGTDGYGAMIAGQLLLMAVHRAELLGYSTDDLVRFVSAVGLTRSG</sequence>
<keyword evidence="2" id="KW-1185">Reference proteome</keyword>